<feature type="compositionally biased region" description="Basic and acidic residues" evidence="1">
    <location>
        <begin position="14"/>
        <end position="29"/>
    </location>
</feature>
<proteinExistence type="predicted"/>
<evidence type="ECO:0000256" key="1">
    <source>
        <dbReference type="SAM" id="MobiDB-lite"/>
    </source>
</evidence>
<evidence type="ECO:0000313" key="2">
    <source>
        <dbReference type="EMBL" id="KAK8867721.1"/>
    </source>
</evidence>
<dbReference type="Proteomes" id="UP001390339">
    <property type="component" value="Unassembled WGS sequence"/>
</dbReference>
<organism evidence="2 3">
    <name type="scientific">Apiospora arundinis</name>
    <dbReference type="NCBI Taxonomy" id="335852"/>
    <lineage>
        <taxon>Eukaryota</taxon>
        <taxon>Fungi</taxon>
        <taxon>Dikarya</taxon>
        <taxon>Ascomycota</taxon>
        <taxon>Pezizomycotina</taxon>
        <taxon>Sordariomycetes</taxon>
        <taxon>Xylariomycetidae</taxon>
        <taxon>Amphisphaeriales</taxon>
        <taxon>Apiosporaceae</taxon>
        <taxon>Apiospora</taxon>
    </lineage>
</organism>
<reference evidence="2 3" key="1">
    <citation type="journal article" date="2024" name="IMA Fungus">
        <title>Apiospora arundinis, a panoply of carbohydrate-active enzymes and secondary metabolites.</title>
        <authorList>
            <person name="Sorensen T."/>
            <person name="Petersen C."/>
            <person name="Muurmann A.T."/>
            <person name="Christiansen J.V."/>
            <person name="Brundto M.L."/>
            <person name="Overgaard C.K."/>
            <person name="Boysen A.T."/>
            <person name="Wollenberg R.D."/>
            <person name="Larsen T.O."/>
            <person name="Sorensen J.L."/>
            <person name="Nielsen K.L."/>
            <person name="Sondergaard T.E."/>
        </authorList>
    </citation>
    <scope>NUCLEOTIDE SEQUENCE [LARGE SCALE GENOMIC DNA]</scope>
    <source>
        <strain evidence="2 3">AAU 773</strain>
    </source>
</reference>
<protein>
    <submittedName>
        <fullName evidence="2">Uncharacterized protein</fullName>
    </submittedName>
</protein>
<gene>
    <name evidence="2" type="ORF">PGQ11_006299</name>
</gene>
<evidence type="ECO:0000313" key="3">
    <source>
        <dbReference type="Proteomes" id="UP001390339"/>
    </source>
</evidence>
<comment type="caution">
    <text evidence="2">The sequence shown here is derived from an EMBL/GenBank/DDBJ whole genome shotgun (WGS) entry which is preliminary data.</text>
</comment>
<feature type="region of interest" description="Disordered" evidence="1">
    <location>
        <begin position="141"/>
        <end position="164"/>
    </location>
</feature>
<sequence length="164" mass="19467">MPWPFQGQCFGAETRQRRGEAAHFNDHHAHQVGRLASSPTHCHDKRDYPRSQSYPMAPPDRQQSLLRRATSRLAKTFFGKQPQGQEKDKEKGHMESVQAYQITWEEIDKILSRYFPKKDFHPKLRGDKWVFYVPTPLQDNAREDLRKLKDRRRYERSSSPEDED</sequence>
<feature type="region of interest" description="Disordered" evidence="1">
    <location>
        <begin position="1"/>
        <end position="63"/>
    </location>
</feature>
<accession>A0ABR2IT23</accession>
<keyword evidence="3" id="KW-1185">Reference proteome</keyword>
<name>A0ABR2IT23_9PEZI</name>
<dbReference type="EMBL" id="JAPCWZ010000004">
    <property type="protein sequence ID" value="KAK8867721.1"/>
    <property type="molecule type" value="Genomic_DNA"/>
</dbReference>